<dbReference type="PATRIC" id="fig|1423769.4.peg.1175"/>
<dbReference type="GO" id="GO:0016787">
    <property type="term" value="F:hydrolase activity"/>
    <property type="evidence" value="ECO:0007669"/>
    <property type="project" value="UniProtKB-UniRule"/>
</dbReference>
<dbReference type="PANTHER" id="PTHR14226">
    <property type="entry name" value="NEUROPATHY TARGET ESTERASE/SWISS CHEESE D.MELANOGASTER"/>
    <property type="match status" value="1"/>
</dbReference>
<comment type="caution">
    <text evidence="6">The sequence shown here is derived from an EMBL/GenBank/DDBJ whole genome shotgun (WGS) entry which is preliminary data.</text>
</comment>
<dbReference type="CDD" id="cd07208">
    <property type="entry name" value="Pat_hypo_Ecoli_yjju_like"/>
    <property type="match status" value="1"/>
</dbReference>
<dbReference type="Proteomes" id="UP000051790">
    <property type="component" value="Unassembled WGS sequence"/>
</dbReference>
<keyword evidence="3 4" id="KW-0443">Lipid metabolism</keyword>
<dbReference type="InterPro" id="IPR037483">
    <property type="entry name" value="YjjU-like"/>
</dbReference>
<dbReference type="InterPro" id="IPR002641">
    <property type="entry name" value="PNPLA_dom"/>
</dbReference>
<name>A0A0R1QJ38_9LACO</name>
<feature type="short sequence motif" description="GXSXG" evidence="4">
    <location>
        <begin position="38"/>
        <end position="42"/>
    </location>
</feature>
<evidence type="ECO:0000313" key="7">
    <source>
        <dbReference type="Proteomes" id="UP000051790"/>
    </source>
</evidence>
<keyword evidence="1 4" id="KW-0378">Hydrolase</keyword>
<evidence type="ECO:0000256" key="3">
    <source>
        <dbReference type="ARBA" id="ARBA00023098"/>
    </source>
</evidence>
<evidence type="ECO:0000256" key="1">
    <source>
        <dbReference type="ARBA" id="ARBA00022801"/>
    </source>
</evidence>
<dbReference type="Gene3D" id="3.40.1090.10">
    <property type="entry name" value="Cytosolic phospholipase A2 catalytic domain"/>
    <property type="match status" value="2"/>
</dbReference>
<dbReference type="PANTHER" id="PTHR14226:SF25">
    <property type="entry name" value="PHOSPHOESTERASE"/>
    <property type="match status" value="1"/>
</dbReference>
<dbReference type="OrthoDB" id="9802424at2"/>
<evidence type="ECO:0000259" key="5">
    <source>
        <dbReference type="PROSITE" id="PS51635"/>
    </source>
</evidence>
<protein>
    <submittedName>
        <fullName evidence="6">Alpha-beta hydrolase superfamily esterase</fullName>
    </submittedName>
</protein>
<dbReference type="InterPro" id="IPR016035">
    <property type="entry name" value="Acyl_Trfase/lysoPLipase"/>
</dbReference>
<comment type="caution">
    <text evidence="4">Lacks conserved residue(s) required for the propagation of feature annotation.</text>
</comment>
<feature type="active site" description="Proton acceptor" evidence="4">
    <location>
        <position position="160"/>
    </location>
</feature>
<dbReference type="SUPFAM" id="SSF52151">
    <property type="entry name" value="FabD/lysophospholipase-like"/>
    <property type="match status" value="1"/>
</dbReference>
<reference evidence="6 7" key="1">
    <citation type="journal article" date="2015" name="Genome Announc.">
        <title>Expanding the biotechnology potential of lactobacilli through comparative genomics of 213 strains and associated genera.</title>
        <authorList>
            <person name="Sun Z."/>
            <person name="Harris H.M."/>
            <person name="McCann A."/>
            <person name="Guo C."/>
            <person name="Argimon S."/>
            <person name="Zhang W."/>
            <person name="Yang X."/>
            <person name="Jeffery I.B."/>
            <person name="Cooney J.C."/>
            <person name="Kagawa T.F."/>
            <person name="Liu W."/>
            <person name="Song Y."/>
            <person name="Salvetti E."/>
            <person name="Wrobel A."/>
            <person name="Rasinkangas P."/>
            <person name="Parkhill J."/>
            <person name="Rea M.C."/>
            <person name="O'Sullivan O."/>
            <person name="Ritari J."/>
            <person name="Douillard F.P."/>
            <person name="Paul Ross R."/>
            <person name="Yang R."/>
            <person name="Briner A.E."/>
            <person name="Felis G.E."/>
            <person name="de Vos W.M."/>
            <person name="Barrangou R."/>
            <person name="Klaenhammer T.R."/>
            <person name="Caufield P.W."/>
            <person name="Cui Y."/>
            <person name="Zhang H."/>
            <person name="O'Toole P.W."/>
        </authorList>
    </citation>
    <scope>NUCLEOTIDE SEQUENCE [LARGE SCALE GENOMIC DNA]</scope>
    <source>
        <strain evidence="6 7">DSM 13343</strain>
    </source>
</reference>
<organism evidence="6 7">
    <name type="scientific">Lacticaseibacillus manihotivorans DSM 13343 = JCM 12514</name>
    <dbReference type="NCBI Taxonomy" id="1423769"/>
    <lineage>
        <taxon>Bacteria</taxon>
        <taxon>Bacillati</taxon>
        <taxon>Bacillota</taxon>
        <taxon>Bacilli</taxon>
        <taxon>Lactobacillales</taxon>
        <taxon>Lactobacillaceae</taxon>
        <taxon>Lacticaseibacillus</taxon>
    </lineage>
</organism>
<dbReference type="AlphaFoldDB" id="A0A0R1QJ38"/>
<dbReference type="EMBL" id="AZEU01000151">
    <property type="protein sequence ID" value="KRL44510.1"/>
    <property type="molecule type" value="Genomic_DNA"/>
</dbReference>
<accession>A0A0R1QJ38</accession>
<dbReference type="RefSeq" id="WP_054714740.1">
    <property type="nucleotide sequence ID" value="NZ_AZEU01000151.1"/>
</dbReference>
<evidence type="ECO:0000313" key="6">
    <source>
        <dbReference type="EMBL" id="KRL44510.1"/>
    </source>
</evidence>
<dbReference type="Pfam" id="PF01734">
    <property type="entry name" value="Patatin"/>
    <property type="match status" value="1"/>
</dbReference>
<keyword evidence="7" id="KW-1185">Reference proteome</keyword>
<proteinExistence type="predicted"/>
<gene>
    <name evidence="6" type="ORF">FD01_GL001085</name>
</gene>
<sequence length="285" mass="31645">MLYNAALVLEGGAMRGQYTAGVLDFFMQQGIQFKTVIGVSAGALSGTNYISHQPGRTNAVNVHHRMDRNYISLRRALRRQDIINLDYLFESHGGDWEDFDELTYRTSPMEFVVVATSMVKGRAVYFHSPQGQDLVANLKASSAMPFISAPAYTGYGLCLDGGVADSIPYEYAQANGYDKIVVIRTRERTYRKNATSAVLRRAYQQAFSNYPAFVETAIARPEMYNRQAEQLQKLEAQGNTFVIAPAQPVTVGRLERDTDKLEALHATGMADAEAQLNAMQAYLNA</sequence>
<feature type="active site" description="Nucleophile" evidence="4">
    <location>
        <position position="40"/>
    </location>
</feature>
<feature type="domain" description="PNPLA" evidence="5">
    <location>
        <begin position="7"/>
        <end position="173"/>
    </location>
</feature>
<dbReference type="InterPro" id="IPR050301">
    <property type="entry name" value="NTE"/>
</dbReference>
<feature type="short sequence motif" description="DGA/G" evidence="4">
    <location>
        <begin position="160"/>
        <end position="162"/>
    </location>
</feature>
<dbReference type="Pfam" id="PF19890">
    <property type="entry name" value="DUF6363"/>
    <property type="match status" value="1"/>
</dbReference>
<dbReference type="InterPro" id="IPR045943">
    <property type="entry name" value="DUF6363"/>
</dbReference>
<evidence type="ECO:0000256" key="4">
    <source>
        <dbReference type="PROSITE-ProRule" id="PRU01161"/>
    </source>
</evidence>
<dbReference type="PROSITE" id="PS51635">
    <property type="entry name" value="PNPLA"/>
    <property type="match status" value="1"/>
</dbReference>
<evidence type="ECO:0000256" key="2">
    <source>
        <dbReference type="ARBA" id="ARBA00022963"/>
    </source>
</evidence>
<keyword evidence="2 4" id="KW-0442">Lipid degradation</keyword>
<dbReference type="GO" id="GO:0016042">
    <property type="term" value="P:lipid catabolic process"/>
    <property type="evidence" value="ECO:0007669"/>
    <property type="project" value="UniProtKB-UniRule"/>
</dbReference>